<dbReference type="AlphaFoldDB" id="A0A2T3ACN4"/>
<evidence type="ECO:0008006" key="4">
    <source>
        <dbReference type="Google" id="ProtNLM"/>
    </source>
</evidence>
<accession>A0A2T3ACN4</accession>
<protein>
    <recommendedName>
        <fullName evidence="4">Secreted protein</fullName>
    </recommendedName>
</protein>
<dbReference type="InParanoid" id="A0A2T3ACN4"/>
<gene>
    <name evidence="2" type="ORF">BD289DRAFT_429819</name>
</gene>
<keyword evidence="1" id="KW-0732">Signal</keyword>
<reference evidence="2 3" key="1">
    <citation type="journal article" date="2018" name="Mycol. Prog.">
        <title>Coniella lustricola, a new species from submerged detritus.</title>
        <authorList>
            <person name="Raudabaugh D.B."/>
            <person name="Iturriaga T."/>
            <person name="Carver A."/>
            <person name="Mondo S."/>
            <person name="Pangilinan J."/>
            <person name="Lipzen A."/>
            <person name="He G."/>
            <person name="Amirebrahimi M."/>
            <person name="Grigoriev I.V."/>
            <person name="Miller A.N."/>
        </authorList>
    </citation>
    <scope>NUCLEOTIDE SEQUENCE [LARGE SCALE GENOMIC DNA]</scope>
    <source>
        <strain evidence="2 3">B22-T-1</strain>
    </source>
</reference>
<dbReference type="EMBL" id="KZ678412">
    <property type="protein sequence ID" value="PSR92005.1"/>
    <property type="molecule type" value="Genomic_DNA"/>
</dbReference>
<evidence type="ECO:0000256" key="1">
    <source>
        <dbReference type="SAM" id="SignalP"/>
    </source>
</evidence>
<organism evidence="2 3">
    <name type="scientific">Coniella lustricola</name>
    <dbReference type="NCBI Taxonomy" id="2025994"/>
    <lineage>
        <taxon>Eukaryota</taxon>
        <taxon>Fungi</taxon>
        <taxon>Dikarya</taxon>
        <taxon>Ascomycota</taxon>
        <taxon>Pezizomycotina</taxon>
        <taxon>Sordariomycetes</taxon>
        <taxon>Sordariomycetidae</taxon>
        <taxon>Diaporthales</taxon>
        <taxon>Schizoparmaceae</taxon>
        <taxon>Coniella</taxon>
    </lineage>
</organism>
<feature type="chain" id="PRO_5015785983" description="Secreted protein" evidence="1">
    <location>
        <begin position="20"/>
        <end position="90"/>
    </location>
</feature>
<dbReference type="Proteomes" id="UP000241462">
    <property type="component" value="Unassembled WGS sequence"/>
</dbReference>
<evidence type="ECO:0000313" key="3">
    <source>
        <dbReference type="Proteomes" id="UP000241462"/>
    </source>
</evidence>
<proteinExistence type="predicted"/>
<evidence type="ECO:0000313" key="2">
    <source>
        <dbReference type="EMBL" id="PSR92005.1"/>
    </source>
</evidence>
<name>A0A2T3ACN4_9PEZI</name>
<keyword evidence="3" id="KW-1185">Reference proteome</keyword>
<feature type="signal peptide" evidence="1">
    <location>
        <begin position="1"/>
        <end position="19"/>
    </location>
</feature>
<sequence>MDPIYTLIILTALYWRAVAGGGSPAFHRDTAKNERLWLEMPRHPPPSTCRLRQRHVILTGNPSSCRVAVAQGLLLQPATKVLGLICQPGI</sequence>